<dbReference type="RefSeq" id="WP_264282859.1">
    <property type="nucleotide sequence ID" value="NZ_CP107006.1"/>
</dbReference>
<organism evidence="2 3">
    <name type="scientific">Chitinophaga horti</name>
    <dbReference type="NCBI Taxonomy" id="2920382"/>
    <lineage>
        <taxon>Bacteria</taxon>
        <taxon>Pseudomonadati</taxon>
        <taxon>Bacteroidota</taxon>
        <taxon>Chitinophagia</taxon>
        <taxon>Chitinophagales</taxon>
        <taxon>Chitinophagaceae</taxon>
        <taxon>Chitinophaga</taxon>
    </lineage>
</organism>
<feature type="transmembrane region" description="Helical" evidence="1">
    <location>
        <begin position="84"/>
        <end position="103"/>
    </location>
</feature>
<keyword evidence="1" id="KW-0472">Membrane</keyword>
<feature type="transmembrane region" description="Helical" evidence="1">
    <location>
        <begin position="163"/>
        <end position="181"/>
    </location>
</feature>
<proteinExistence type="predicted"/>
<evidence type="ECO:0000313" key="3">
    <source>
        <dbReference type="Proteomes" id="UP001162741"/>
    </source>
</evidence>
<sequence length="219" mass="25223">MICTTCMTANLWFYFAICFTLFLITSYVMSRIAKQFCICKAGANVPFSIMDLELPVSERELVNMVLTMPDTAKRAVRRHLAADYLFMLAVYPGIALLCCIAADRMKPSVGAWFFWALAALQIVPWLFDVMENSYLARKLNKPVVDEQRPKAFHRFVWRVQAKFVIAVTGAITAVFALLYYWLTADFNPDTPWYLLFMLAESLLFVIFLKIRGRKQEVLP</sequence>
<accession>A0ABY6J5U4</accession>
<gene>
    <name evidence="2" type="ORF">MKQ68_08120</name>
</gene>
<dbReference type="Proteomes" id="UP001162741">
    <property type="component" value="Chromosome"/>
</dbReference>
<feature type="transmembrane region" description="Helical" evidence="1">
    <location>
        <begin position="109"/>
        <end position="127"/>
    </location>
</feature>
<feature type="transmembrane region" description="Helical" evidence="1">
    <location>
        <begin position="12"/>
        <end position="30"/>
    </location>
</feature>
<keyword evidence="3" id="KW-1185">Reference proteome</keyword>
<evidence type="ECO:0000256" key="1">
    <source>
        <dbReference type="SAM" id="Phobius"/>
    </source>
</evidence>
<feature type="transmembrane region" description="Helical" evidence="1">
    <location>
        <begin position="193"/>
        <end position="210"/>
    </location>
</feature>
<evidence type="ECO:0000313" key="2">
    <source>
        <dbReference type="EMBL" id="UYQ95059.1"/>
    </source>
</evidence>
<name>A0ABY6J5U4_9BACT</name>
<keyword evidence="1" id="KW-1133">Transmembrane helix</keyword>
<keyword evidence="1" id="KW-0812">Transmembrane</keyword>
<dbReference type="EMBL" id="CP107006">
    <property type="protein sequence ID" value="UYQ95059.1"/>
    <property type="molecule type" value="Genomic_DNA"/>
</dbReference>
<reference evidence="2" key="1">
    <citation type="submission" date="2022-10" db="EMBL/GenBank/DDBJ databases">
        <title>Chitinophaga sp. nov., isolated from soil.</title>
        <authorList>
            <person name="Jeon C.O."/>
        </authorList>
    </citation>
    <scope>NUCLEOTIDE SEQUENCE</scope>
    <source>
        <strain evidence="2">R8</strain>
    </source>
</reference>
<protein>
    <submittedName>
        <fullName evidence="2">Uncharacterized protein</fullName>
    </submittedName>
</protein>